<dbReference type="EMBL" id="AJWY01014226">
    <property type="protein sequence ID" value="EKC44353.1"/>
    <property type="molecule type" value="Genomic_DNA"/>
</dbReference>
<dbReference type="InterPro" id="IPR043129">
    <property type="entry name" value="ATPase_NBD"/>
</dbReference>
<keyword evidence="1" id="KW-0808">Transferase</keyword>
<reference evidence="1" key="1">
    <citation type="journal article" date="2013" name="Environ. Microbiol.">
        <title>Microbiota from the distal guts of lean and obese adolescents exhibit partial functional redundancy besides clear differences in community structure.</title>
        <authorList>
            <person name="Ferrer M."/>
            <person name="Ruiz A."/>
            <person name="Lanza F."/>
            <person name="Haange S.B."/>
            <person name="Oberbach A."/>
            <person name="Till H."/>
            <person name="Bargiela R."/>
            <person name="Campoy C."/>
            <person name="Segura M.T."/>
            <person name="Richter M."/>
            <person name="von Bergen M."/>
            <person name="Seifert J."/>
            <person name="Suarez A."/>
        </authorList>
    </citation>
    <scope>NUCLEOTIDE SEQUENCE</scope>
</reference>
<dbReference type="GO" id="GO:0016301">
    <property type="term" value="F:kinase activity"/>
    <property type="evidence" value="ECO:0007669"/>
    <property type="project" value="UniProtKB-KW"/>
</dbReference>
<accession>K1RFF8</accession>
<dbReference type="AlphaFoldDB" id="K1RFF8"/>
<dbReference type="Gene3D" id="3.30.420.40">
    <property type="match status" value="1"/>
</dbReference>
<organism evidence="1">
    <name type="scientific">human gut metagenome</name>
    <dbReference type="NCBI Taxonomy" id="408170"/>
    <lineage>
        <taxon>unclassified sequences</taxon>
        <taxon>metagenomes</taxon>
        <taxon>organismal metagenomes</taxon>
    </lineage>
</organism>
<feature type="non-terminal residue" evidence="1">
    <location>
        <position position="63"/>
    </location>
</feature>
<protein>
    <submittedName>
        <fullName evidence="1">Rhamnulokinase</fullName>
    </submittedName>
</protein>
<proteinExistence type="predicted"/>
<evidence type="ECO:0000313" key="1">
    <source>
        <dbReference type="EMBL" id="EKC44353.1"/>
    </source>
</evidence>
<sequence>MKDTACIAIDLGATSGRVILAKMKHGRLETEILNRFPNVIKEIDGRCYWDIYSLFNSIKEGLE</sequence>
<gene>
    <name evidence="1" type="ORF">LEA_20690</name>
</gene>
<dbReference type="SUPFAM" id="SSF53067">
    <property type="entry name" value="Actin-like ATPase domain"/>
    <property type="match status" value="1"/>
</dbReference>
<comment type="caution">
    <text evidence="1">The sequence shown here is derived from an EMBL/GenBank/DDBJ whole genome shotgun (WGS) entry which is preliminary data.</text>
</comment>
<name>K1RFF8_9ZZZZ</name>
<keyword evidence="1" id="KW-0418">Kinase</keyword>